<dbReference type="AlphaFoldDB" id="A0ABD2KMI8"/>
<evidence type="ECO:0000256" key="1">
    <source>
        <dbReference type="ARBA" id="ARBA00004141"/>
    </source>
</evidence>
<dbReference type="SUPFAM" id="SSF103473">
    <property type="entry name" value="MFS general substrate transporter"/>
    <property type="match status" value="1"/>
</dbReference>
<organism evidence="10 11">
    <name type="scientific">Heterodera schachtii</name>
    <name type="common">Sugarbeet cyst nematode worm</name>
    <name type="synonym">Tylenchus schachtii</name>
    <dbReference type="NCBI Taxonomy" id="97005"/>
    <lineage>
        <taxon>Eukaryota</taxon>
        <taxon>Metazoa</taxon>
        <taxon>Ecdysozoa</taxon>
        <taxon>Nematoda</taxon>
        <taxon>Chromadorea</taxon>
        <taxon>Rhabditida</taxon>
        <taxon>Tylenchina</taxon>
        <taxon>Tylenchomorpha</taxon>
        <taxon>Tylenchoidea</taxon>
        <taxon>Heteroderidae</taxon>
        <taxon>Heteroderinae</taxon>
        <taxon>Heterodera</taxon>
    </lineage>
</organism>
<feature type="region of interest" description="Disordered" evidence="7">
    <location>
        <begin position="1"/>
        <end position="43"/>
    </location>
</feature>
<feature type="transmembrane region" description="Helical" evidence="8">
    <location>
        <begin position="129"/>
        <end position="148"/>
    </location>
</feature>
<dbReference type="CDD" id="cd17328">
    <property type="entry name" value="MFS_spinster_like"/>
    <property type="match status" value="1"/>
</dbReference>
<evidence type="ECO:0000313" key="11">
    <source>
        <dbReference type="Proteomes" id="UP001620645"/>
    </source>
</evidence>
<comment type="subcellular location">
    <subcellularLocation>
        <location evidence="1">Membrane</location>
        <topology evidence="1">Multi-pass membrane protein</topology>
    </subcellularLocation>
</comment>
<protein>
    <recommendedName>
        <fullName evidence="9">Major facilitator superfamily (MFS) profile domain-containing protein</fullName>
    </recommendedName>
</protein>
<evidence type="ECO:0000256" key="8">
    <source>
        <dbReference type="SAM" id="Phobius"/>
    </source>
</evidence>
<dbReference type="Proteomes" id="UP001620645">
    <property type="component" value="Unassembled WGS sequence"/>
</dbReference>
<feature type="transmembrane region" description="Helical" evidence="8">
    <location>
        <begin position="190"/>
        <end position="209"/>
    </location>
</feature>
<reference evidence="10 11" key="1">
    <citation type="submission" date="2024-10" db="EMBL/GenBank/DDBJ databases">
        <authorList>
            <person name="Kim D."/>
        </authorList>
    </citation>
    <scope>NUCLEOTIDE SEQUENCE [LARGE SCALE GENOMIC DNA]</scope>
    <source>
        <strain evidence="10">Taebaek</strain>
    </source>
</reference>
<feature type="domain" description="Major facilitator superfamily (MFS) profile" evidence="9">
    <location>
        <begin position="64"/>
        <end position="343"/>
    </location>
</feature>
<keyword evidence="4 8" id="KW-1133">Transmembrane helix</keyword>
<dbReference type="InterPro" id="IPR044770">
    <property type="entry name" value="MFS_spinster-like"/>
</dbReference>
<name>A0ABD2KMI8_HETSC</name>
<dbReference type="PANTHER" id="PTHR23505">
    <property type="entry name" value="SPINSTER"/>
    <property type="match status" value="1"/>
</dbReference>
<sequence>MVQSPKKPNAKQKKESQFEEISLDSRKGRKEKTDEGESSRERSERKRKSSSLFFFGMDRSKLICVFVLFAINLLNYMDRFTIAGVLNDVQKFYHIDDKSAGFLQTVFIIFFMTIAPICGFLGDRFNRKRILLVGLSVWVGAVFASSFISENHFWAFLLLRGVVGIGEASYAVIAPTIIADLFVGQMRSRILMFFYFAIPVGSGLGYVIGSSATSLAKSALGSVDCPFCWQWGIRVTPLLGFFCIITLLLFVKEPVRGQSEQSVAQPMPTNYETGTISPSSRRTVASAEAEAPNENIWKEYYHRIRTHTKSYCADIGHLIANRTFVWSTLAYTAVVFVTGTLSW</sequence>
<dbReference type="Gene3D" id="1.20.1250.20">
    <property type="entry name" value="MFS general substrate transporter like domains"/>
    <property type="match status" value="1"/>
</dbReference>
<feature type="compositionally biased region" description="Basic and acidic residues" evidence="7">
    <location>
        <begin position="12"/>
        <end position="43"/>
    </location>
</feature>
<dbReference type="Pfam" id="PF07690">
    <property type="entry name" value="MFS_1"/>
    <property type="match status" value="1"/>
</dbReference>
<dbReference type="PANTHER" id="PTHR23505:SF79">
    <property type="entry name" value="PROTEIN SPINSTER"/>
    <property type="match status" value="1"/>
</dbReference>
<proteinExistence type="inferred from homology"/>
<feature type="transmembrane region" description="Helical" evidence="8">
    <location>
        <begin position="102"/>
        <end position="122"/>
    </location>
</feature>
<comment type="caution">
    <text evidence="10">The sequence shown here is derived from an EMBL/GenBank/DDBJ whole genome shotgun (WGS) entry which is preliminary data.</text>
</comment>
<evidence type="ECO:0000256" key="7">
    <source>
        <dbReference type="SAM" id="MobiDB-lite"/>
    </source>
</evidence>
<keyword evidence="2" id="KW-0813">Transport</keyword>
<gene>
    <name evidence="10" type="ORF">niasHS_002192</name>
</gene>
<evidence type="ECO:0000256" key="5">
    <source>
        <dbReference type="ARBA" id="ARBA00023136"/>
    </source>
</evidence>
<dbReference type="GO" id="GO:0016020">
    <property type="term" value="C:membrane"/>
    <property type="evidence" value="ECO:0007669"/>
    <property type="project" value="UniProtKB-SubCell"/>
</dbReference>
<dbReference type="InterPro" id="IPR020846">
    <property type="entry name" value="MFS_dom"/>
</dbReference>
<evidence type="ECO:0000256" key="3">
    <source>
        <dbReference type="ARBA" id="ARBA00022692"/>
    </source>
</evidence>
<evidence type="ECO:0000256" key="4">
    <source>
        <dbReference type="ARBA" id="ARBA00022989"/>
    </source>
</evidence>
<dbReference type="InterPro" id="IPR036259">
    <property type="entry name" value="MFS_trans_sf"/>
</dbReference>
<dbReference type="PROSITE" id="PS50850">
    <property type="entry name" value="MFS"/>
    <property type="match status" value="1"/>
</dbReference>
<feature type="transmembrane region" description="Helical" evidence="8">
    <location>
        <begin position="154"/>
        <end position="178"/>
    </location>
</feature>
<evidence type="ECO:0000313" key="10">
    <source>
        <dbReference type="EMBL" id="KAL3104165.1"/>
    </source>
</evidence>
<accession>A0ABD2KMI8</accession>
<evidence type="ECO:0000259" key="9">
    <source>
        <dbReference type="PROSITE" id="PS50850"/>
    </source>
</evidence>
<evidence type="ECO:0000256" key="6">
    <source>
        <dbReference type="ARBA" id="ARBA00024338"/>
    </source>
</evidence>
<keyword evidence="3 8" id="KW-0812">Transmembrane</keyword>
<keyword evidence="5 8" id="KW-0472">Membrane</keyword>
<feature type="transmembrane region" description="Helical" evidence="8">
    <location>
        <begin position="229"/>
        <end position="251"/>
    </location>
</feature>
<dbReference type="EMBL" id="JBICCN010000007">
    <property type="protein sequence ID" value="KAL3104165.1"/>
    <property type="molecule type" value="Genomic_DNA"/>
</dbReference>
<evidence type="ECO:0000256" key="2">
    <source>
        <dbReference type="ARBA" id="ARBA00022448"/>
    </source>
</evidence>
<dbReference type="InterPro" id="IPR011701">
    <property type="entry name" value="MFS"/>
</dbReference>
<keyword evidence="11" id="KW-1185">Reference proteome</keyword>
<comment type="similarity">
    <text evidence="6">Belongs to the major facilitator superfamily. Spinster (TC 2.A.1.49) family.</text>
</comment>